<keyword evidence="2" id="KW-0812">Transmembrane</keyword>
<feature type="region of interest" description="Disordered" evidence="1">
    <location>
        <begin position="29"/>
        <end position="54"/>
    </location>
</feature>
<evidence type="ECO:0000256" key="1">
    <source>
        <dbReference type="SAM" id="MobiDB-lite"/>
    </source>
</evidence>
<reference evidence="3 4" key="1">
    <citation type="journal article" date="2020" name="G3 (Bethesda)">
        <title>Draft Genome of the Common Snapping Turtle, Chelydra serpentina, a Model for Phenotypic Plasticity in Reptiles.</title>
        <authorList>
            <person name="Das D."/>
            <person name="Singh S.K."/>
            <person name="Bierstedt J."/>
            <person name="Erickson A."/>
            <person name="Galli G.L.J."/>
            <person name="Crossley D.A. 2nd"/>
            <person name="Rhen T."/>
        </authorList>
    </citation>
    <scope>NUCLEOTIDE SEQUENCE [LARGE SCALE GENOMIC DNA]</scope>
    <source>
        <strain evidence="3">KW</strain>
    </source>
</reference>
<dbReference type="EMBL" id="JAHGAV010000120">
    <property type="protein sequence ID" value="KAG6931498.1"/>
    <property type="molecule type" value="Genomic_DNA"/>
</dbReference>
<dbReference type="Proteomes" id="UP000765507">
    <property type="component" value="Unassembled WGS sequence"/>
</dbReference>
<sequence>FAAAKALEHFLGVQWATISWKELPEEERMGSWHSKNNHKSHPAPSSPAAITTTSSTSSNTTTVVMITKDKSIFDNPTFLYILVPCISAVLLTMLVFTTIYFIRKRKDHNTPQKTSQEKDPADTVHQAPAENTQVPTCPNDEITYASLIFK</sequence>
<keyword evidence="2" id="KW-1133">Transmembrane helix</keyword>
<feature type="compositionally biased region" description="Low complexity" evidence="1">
    <location>
        <begin position="42"/>
        <end position="54"/>
    </location>
</feature>
<keyword evidence="4" id="KW-1185">Reference proteome</keyword>
<evidence type="ECO:0000313" key="4">
    <source>
        <dbReference type="Proteomes" id="UP000765507"/>
    </source>
</evidence>
<feature type="region of interest" description="Disordered" evidence="1">
    <location>
        <begin position="108"/>
        <end position="135"/>
    </location>
</feature>
<feature type="non-terminal residue" evidence="3">
    <location>
        <position position="150"/>
    </location>
</feature>
<keyword evidence="2" id="KW-0472">Membrane</keyword>
<dbReference type="OrthoDB" id="9393876at2759"/>
<dbReference type="AlphaFoldDB" id="A0A8T1SRK3"/>
<gene>
    <name evidence="3" type="ORF">G0U57_001697</name>
</gene>
<evidence type="ECO:0000256" key="2">
    <source>
        <dbReference type="SAM" id="Phobius"/>
    </source>
</evidence>
<accession>A0A8T1SRK3</accession>
<protein>
    <submittedName>
        <fullName evidence="3">Uncharacterized protein</fullName>
    </submittedName>
</protein>
<comment type="caution">
    <text evidence="3">The sequence shown here is derived from an EMBL/GenBank/DDBJ whole genome shotgun (WGS) entry which is preliminary data.</text>
</comment>
<name>A0A8T1SRK3_CHESE</name>
<proteinExistence type="predicted"/>
<feature type="transmembrane region" description="Helical" evidence="2">
    <location>
        <begin position="78"/>
        <end position="102"/>
    </location>
</feature>
<organism evidence="3 4">
    <name type="scientific">Chelydra serpentina</name>
    <name type="common">Snapping turtle</name>
    <name type="synonym">Testudo serpentina</name>
    <dbReference type="NCBI Taxonomy" id="8475"/>
    <lineage>
        <taxon>Eukaryota</taxon>
        <taxon>Metazoa</taxon>
        <taxon>Chordata</taxon>
        <taxon>Craniata</taxon>
        <taxon>Vertebrata</taxon>
        <taxon>Euteleostomi</taxon>
        <taxon>Archelosauria</taxon>
        <taxon>Testudinata</taxon>
        <taxon>Testudines</taxon>
        <taxon>Cryptodira</taxon>
        <taxon>Durocryptodira</taxon>
        <taxon>Americhelydia</taxon>
        <taxon>Chelydroidea</taxon>
        <taxon>Chelydridae</taxon>
        <taxon>Chelydra</taxon>
    </lineage>
</organism>
<evidence type="ECO:0000313" key="3">
    <source>
        <dbReference type="EMBL" id="KAG6931498.1"/>
    </source>
</evidence>